<evidence type="ECO:0000256" key="5">
    <source>
        <dbReference type="ARBA" id="ARBA00022682"/>
    </source>
</evidence>
<sequence>MAGPGLGLGLLLHKPLLISHSFFNPNFSSSSTFSLMEDLLGLLRIRIHRGVNLVARDVTTSDPYVVIRMGQQKLKTGVVKKSINPVWDEDLTLSVAEPLPVTLEVYDKDAFSIDDKMGSAVFDIQPFLEAVKMRLENLPNGTIITTVKPTRTNCLAEESHITWSDGKAVQNMVLRLQNVKCGEIEIRLSWIDVPGSKGL</sequence>
<evidence type="ECO:0000256" key="9">
    <source>
        <dbReference type="ARBA" id="ARBA00023136"/>
    </source>
</evidence>
<evidence type="ECO:0000256" key="6">
    <source>
        <dbReference type="ARBA" id="ARBA00022723"/>
    </source>
</evidence>
<dbReference type="GO" id="GO:0005886">
    <property type="term" value="C:plasma membrane"/>
    <property type="evidence" value="ECO:0007669"/>
    <property type="project" value="UniProtKB-SubCell"/>
</dbReference>
<proteinExistence type="inferred from homology"/>
<dbReference type="Pfam" id="PF00168">
    <property type="entry name" value="C2"/>
    <property type="match status" value="1"/>
</dbReference>
<dbReference type="GO" id="GO:0009738">
    <property type="term" value="P:abscisic acid-activated signaling pathway"/>
    <property type="evidence" value="ECO:0007669"/>
    <property type="project" value="UniProtKB-KW"/>
</dbReference>
<evidence type="ECO:0000256" key="8">
    <source>
        <dbReference type="ARBA" id="ARBA00023121"/>
    </source>
</evidence>
<evidence type="ECO:0000256" key="10">
    <source>
        <dbReference type="ARBA" id="ARBA00023242"/>
    </source>
</evidence>
<keyword evidence="8" id="KW-0446">Lipid-binding</keyword>
<dbReference type="PANTHER" id="PTHR45933">
    <property type="entry name" value="PROTEIN C2-DOMAIN ABA-RELATED 4"/>
    <property type="match status" value="1"/>
</dbReference>
<evidence type="ECO:0000256" key="1">
    <source>
        <dbReference type="ARBA" id="ARBA00004123"/>
    </source>
</evidence>
<dbReference type="EMBL" id="SZYD01000018">
    <property type="protein sequence ID" value="KAD2805643.1"/>
    <property type="molecule type" value="Genomic_DNA"/>
</dbReference>
<evidence type="ECO:0000259" key="12">
    <source>
        <dbReference type="PROSITE" id="PS50004"/>
    </source>
</evidence>
<dbReference type="PROSITE" id="PS50004">
    <property type="entry name" value="C2"/>
    <property type="match status" value="1"/>
</dbReference>
<keyword evidence="10" id="KW-0539">Nucleus</keyword>
<evidence type="ECO:0000256" key="7">
    <source>
        <dbReference type="ARBA" id="ARBA00022837"/>
    </source>
</evidence>
<dbReference type="InterPro" id="IPR000008">
    <property type="entry name" value="C2_dom"/>
</dbReference>
<gene>
    <name evidence="13" type="ORF">E3N88_39020</name>
</gene>
<feature type="domain" description="C2" evidence="12">
    <location>
        <begin position="27"/>
        <end position="137"/>
    </location>
</feature>
<evidence type="ECO:0000256" key="11">
    <source>
        <dbReference type="ARBA" id="ARBA00024037"/>
    </source>
</evidence>
<dbReference type="CDD" id="cd04038">
    <property type="entry name" value="C2_ArfGAP"/>
    <property type="match status" value="1"/>
</dbReference>
<dbReference type="SMART" id="SM00239">
    <property type="entry name" value="C2"/>
    <property type="match status" value="1"/>
</dbReference>
<comment type="caution">
    <text evidence="13">The sequence shown here is derived from an EMBL/GenBank/DDBJ whole genome shotgun (WGS) entry which is preliminary data.</text>
</comment>
<protein>
    <recommendedName>
        <fullName evidence="12">C2 domain-containing protein</fullName>
    </recommendedName>
</protein>
<evidence type="ECO:0000256" key="4">
    <source>
        <dbReference type="ARBA" id="ARBA00022475"/>
    </source>
</evidence>
<organism evidence="13 14">
    <name type="scientific">Mikania micrantha</name>
    <name type="common">bitter vine</name>
    <dbReference type="NCBI Taxonomy" id="192012"/>
    <lineage>
        <taxon>Eukaryota</taxon>
        <taxon>Viridiplantae</taxon>
        <taxon>Streptophyta</taxon>
        <taxon>Embryophyta</taxon>
        <taxon>Tracheophyta</taxon>
        <taxon>Spermatophyta</taxon>
        <taxon>Magnoliopsida</taxon>
        <taxon>eudicotyledons</taxon>
        <taxon>Gunneridae</taxon>
        <taxon>Pentapetalae</taxon>
        <taxon>asterids</taxon>
        <taxon>campanulids</taxon>
        <taxon>Asterales</taxon>
        <taxon>Asteraceae</taxon>
        <taxon>Asteroideae</taxon>
        <taxon>Heliantheae alliance</taxon>
        <taxon>Eupatorieae</taxon>
        <taxon>Mikania</taxon>
    </lineage>
</organism>
<dbReference type="GO" id="GO:0005634">
    <property type="term" value="C:nucleus"/>
    <property type="evidence" value="ECO:0007669"/>
    <property type="project" value="UniProtKB-SubCell"/>
</dbReference>
<dbReference type="Proteomes" id="UP000326396">
    <property type="component" value="Linkage Group LG8"/>
</dbReference>
<dbReference type="GO" id="GO:0005096">
    <property type="term" value="F:GTPase activator activity"/>
    <property type="evidence" value="ECO:0007669"/>
    <property type="project" value="UniProtKB-KW"/>
</dbReference>
<accession>A0A5N6LVK2</accession>
<comment type="similarity">
    <text evidence="11">Belongs to the plant CAR protein family.</text>
</comment>
<dbReference type="SUPFAM" id="SSF49562">
    <property type="entry name" value="C2 domain (Calcium/lipid-binding domain, CaLB)"/>
    <property type="match status" value="1"/>
</dbReference>
<dbReference type="AlphaFoldDB" id="A0A5N6LVK2"/>
<dbReference type="InterPro" id="IPR035892">
    <property type="entry name" value="C2_domain_sf"/>
</dbReference>
<dbReference type="Gene3D" id="2.60.40.150">
    <property type="entry name" value="C2 domain"/>
    <property type="match status" value="1"/>
</dbReference>
<evidence type="ECO:0000256" key="3">
    <source>
        <dbReference type="ARBA" id="ARBA00022468"/>
    </source>
</evidence>
<reference evidence="13 14" key="1">
    <citation type="submission" date="2019-05" db="EMBL/GenBank/DDBJ databases">
        <title>Mikania micrantha, genome provides insights into the molecular mechanism of rapid growth.</title>
        <authorList>
            <person name="Liu B."/>
        </authorList>
    </citation>
    <scope>NUCLEOTIDE SEQUENCE [LARGE SCALE GENOMIC DNA]</scope>
    <source>
        <strain evidence="13">NLD-2019</strain>
        <tissue evidence="13">Leaf</tissue>
    </source>
</reference>
<keyword evidence="14" id="KW-1185">Reference proteome</keyword>
<dbReference type="GO" id="GO:0008289">
    <property type="term" value="F:lipid binding"/>
    <property type="evidence" value="ECO:0007669"/>
    <property type="project" value="UniProtKB-KW"/>
</dbReference>
<dbReference type="PANTHER" id="PTHR45933:SF44">
    <property type="entry name" value="C2 DOMAIN-CONTAINING PROTEIN"/>
    <property type="match status" value="1"/>
</dbReference>
<keyword evidence="6" id="KW-0479">Metal-binding</keyword>
<keyword evidence="5" id="KW-0938">Abscisic acid signaling pathway</keyword>
<dbReference type="GO" id="GO:0046872">
    <property type="term" value="F:metal ion binding"/>
    <property type="evidence" value="ECO:0007669"/>
    <property type="project" value="UniProtKB-KW"/>
</dbReference>
<evidence type="ECO:0000256" key="2">
    <source>
        <dbReference type="ARBA" id="ARBA00004236"/>
    </source>
</evidence>
<name>A0A5N6LVK2_9ASTR</name>
<comment type="subcellular location">
    <subcellularLocation>
        <location evidence="2">Cell membrane</location>
    </subcellularLocation>
    <subcellularLocation>
        <location evidence="1">Nucleus</location>
    </subcellularLocation>
</comment>
<dbReference type="OrthoDB" id="73919at2759"/>
<evidence type="ECO:0000313" key="14">
    <source>
        <dbReference type="Proteomes" id="UP000326396"/>
    </source>
</evidence>
<keyword evidence="7" id="KW-0106">Calcium</keyword>
<evidence type="ECO:0000313" key="13">
    <source>
        <dbReference type="EMBL" id="KAD2805643.1"/>
    </source>
</evidence>
<keyword evidence="9" id="KW-0472">Membrane</keyword>
<dbReference type="InterPro" id="IPR044562">
    <property type="entry name" value="CAR1-11"/>
</dbReference>
<keyword evidence="4" id="KW-1003">Cell membrane</keyword>
<keyword evidence="3" id="KW-0343">GTPase activation</keyword>